<dbReference type="AlphaFoldDB" id="A0AAD7SW18"/>
<evidence type="ECO:0000313" key="2">
    <source>
        <dbReference type="EMBL" id="KAJ8409688.1"/>
    </source>
</evidence>
<proteinExistence type="predicted"/>
<evidence type="ECO:0000256" key="1">
    <source>
        <dbReference type="SAM" id="MobiDB-lite"/>
    </source>
</evidence>
<accession>A0AAD7SW18</accession>
<comment type="caution">
    <text evidence="2">The sequence shown here is derived from an EMBL/GenBank/DDBJ whole genome shotgun (WGS) entry which is preliminary data.</text>
</comment>
<keyword evidence="3" id="KW-1185">Reference proteome</keyword>
<protein>
    <submittedName>
        <fullName evidence="2">Uncharacterized protein</fullName>
    </submittedName>
</protein>
<dbReference type="EMBL" id="JAINUG010000029">
    <property type="protein sequence ID" value="KAJ8409688.1"/>
    <property type="molecule type" value="Genomic_DNA"/>
</dbReference>
<sequence length="113" mass="12401">MGADGTCGHARSGLLDVPYLLAESLQNQTVDLSFASLRGSVLPSLPRTSDLPTAKARRRQRGQPQACPHALTGLEQLSADTQRKRLNIRRDGARAALSHRTEKTPVFHRESLF</sequence>
<reference evidence="2" key="1">
    <citation type="journal article" date="2023" name="Science">
        <title>Genome structures resolve the early diversification of teleost fishes.</title>
        <authorList>
            <person name="Parey E."/>
            <person name="Louis A."/>
            <person name="Montfort J."/>
            <person name="Bouchez O."/>
            <person name="Roques C."/>
            <person name="Iampietro C."/>
            <person name="Lluch J."/>
            <person name="Castinel A."/>
            <person name="Donnadieu C."/>
            <person name="Desvignes T."/>
            <person name="Floi Bucao C."/>
            <person name="Jouanno E."/>
            <person name="Wen M."/>
            <person name="Mejri S."/>
            <person name="Dirks R."/>
            <person name="Jansen H."/>
            <person name="Henkel C."/>
            <person name="Chen W.J."/>
            <person name="Zahm M."/>
            <person name="Cabau C."/>
            <person name="Klopp C."/>
            <person name="Thompson A.W."/>
            <person name="Robinson-Rechavi M."/>
            <person name="Braasch I."/>
            <person name="Lecointre G."/>
            <person name="Bobe J."/>
            <person name="Postlethwait J.H."/>
            <person name="Berthelot C."/>
            <person name="Roest Crollius H."/>
            <person name="Guiguen Y."/>
        </authorList>
    </citation>
    <scope>NUCLEOTIDE SEQUENCE</scope>
    <source>
        <strain evidence="2">NC1722</strain>
    </source>
</reference>
<organism evidence="2 3">
    <name type="scientific">Aldrovandia affinis</name>
    <dbReference type="NCBI Taxonomy" id="143900"/>
    <lineage>
        <taxon>Eukaryota</taxon>
        <taxon>Metazoa</taxon>
        <taxon>Chordata</taxon>
        <taxon>Craniata</taxon>
        <taxon>Vertebrata</taxon>
        <taxon>Euteleostomi</taxon>
        <taxon>Actinopterygii</taxon>
        <taxon>Neopterygii</taxon>
        <taxon>Teleostei</taxon>
        <taxon>Notacanthiformes</taxon>
        <taxon>Halosauridae</taxon>
        <taxon>Aldrovandia</taxon>
    </lineage>
</organism>
<feature type="region of interest" description="Disordered" evidence="1">
    <location>
        <begin position="41"/>
        <end position="82"/>
    </location>
</feature>
<name>A0AAD7SW18_9TELE</name>
<gene>
    <name evidence="2" type="ORF">AAFF_G00217470</name>
</gene>
<dbReference type="Proteomes" id="UP001221898">
    <property type="component" value="Unassembled WGS sequence"/>
</dbReference>
<evidence type="ECO:0000313" key="3">
    <source>
        <dbReference type="Proteomes" id="UP001221898"/>
    </source>
</evidence>